<dbReference type="Gene3D" id="1.10.260.40">
    <property type="entry name" value="lambda repressor-like DNA-binding domains"/>
    <property type="match status" value="1"/>
</dbReference>
<dbReference type="PANTHER" id="PTHR35010:SF2">
    <property type="entry name" value="BLL4672 PROTEIN"/>
    <property type="match status" value="1"/>
</dbReference>
<evidence type="ECO:0000256" key="1">
    <source>
        <dbReference type="SAM" id="MobiDB-lite"/>
    </source>
</evidence>
<dbReference type="InterPro" id="IPR001387">
    <property type="entry name" value="Cro/C1-type_HTH"/>
</dbReference>
<sequence>MDRKEEIRDFLISRRAKISPEQAGIPSYGELRRVPGLRREEVAQLAGVSTDYYTRLERGSIRGVSDSVLEAVAAALQLDEAERAHLLDLARTANMPSRGSARRPPQQRVRAGVVRLLDGMVGVVALVQNGRSDVLAANLLGRALYAEVFTSAASASPGRLPNQARYLFLDPHAGDFYPDGRVIAATTVAMLRTEAGRNPHDRALNELIGELTTRSALFASLWAGHDVRIHTTGTKRFHHPVAGDLSLQYETLDLPGDEGQTLFTFTAEPGSASENALAFLASWAASPPQTTTAGDPAGGSSVPDTRSHAQPRTRNPGKTGPSHD</sequence>
<feature type="region of interest" description="Disordered" evidence="1">
    <location>
        <begin position="283"/>
        <end position="324"/>
    </location>
</feature>
<dbReference type="RefSeq" id="WP_345149267.1">
    <property type="nucleotide sequence ID" value="NZ_BAABEO010000008.1"/>
</dbReference>
<organism evidence="3 4">
    <name type="scientific">Arthrobacter ginkgonis</name>
    <dbReference type="NCBI Taxonomy" id="1630594"/>
    <lineage>
        <taxon>Bacteria</taxon>
        <taxon>Bacillati</taxon>
        <taxon>Actinomycetota</taxon>
        <taxon>Actinomycetes</taxon>
        <taxon>Micrococcales</taxon>
        <taxon>Micrococcaceae</taxon>
        <taxon>Arthrobacter</taxon>
    </lineage>
</organism>
<dbReference type="InterPro" id="IPR010982">
    <property type="entry name" value="Lambda_DNA-bd_dom_sf"/>
</dbReference>
<feature type="compositionally biased region" description="Polar residues" evidence="1">
    <location>
        <begin position="302"/>
        <end position="313"/>
    </location>
</feature>
<evidence type="ECO:0000259" key="2">
    <source>
        <dbReference type="PROSITE" id="PS50943"/>
    </source>
</evidence>
<dbReference type="EMBL" id="BAABEO010000008">
    <property type="protein sequence ID" value="GAA3675494.1"/>
    <property type="molecule type" value="Genomic_DNA"/>
</dbReference>
<comment type="caution">
    <text evidence="3">The sequence shown here is derived from an EMBL/GenBank/DDBJ whole genome shotgun (WGS) entry which is preliminary data.</text>
</comment>
<dbReference type="Proteomes" id="UP001500752">
    <property type="component" value="Unassembled WGS sequence"/>
</dbReference>
<protein>
    <submittedName>
        <fullName evidence="3">Helix-turn-helix transcriptional regulator</fullName>
    </submittedName>
</protein>
<reference evidence="4" key="1">
    <citation type="journal article" date="2019" name="Int. J. Syst. Evol. Microbiol.">
        <title>The Global Catalogue of Microorganisms (GCM) 10K type strain sequencing project: providing services to taxonomists for standard genome sequencing and annotation.</title>
        <authorList>
            <consortium name="The Broad Institute Genomics Platform"/>
            <consortium name="The Broad Institute Genome Sequencing Center for Infectious Disease"/>
            <person name="Wu L."/>
            <person name="Ma J."/>
        </authorList>
    </citation>
    <scope>NUCLEOTIDE SEQUENCE [LARGE SCALE GENOMIC DNA]</scope>
    <source>
        <strain evidence="4">JCM 30742</strain>
    </source>
</reference>
<dbReference type="Pfam" id="PF13560">
    <property type="entry name" value="HTH_31"/>
    <property type="match status" value="1"/>
</dbReference>
<dbReference type="PROSITE" id="PS50943">
    <property type="entry name" value="HTH_CROC1"/>
    <property type="match status" value="1"/>
</dbReference>
<accession>A0ABP7C0C6</accession>
<dbReference type="SUPFAM" id="SSF47413">
    <property type="entry name" value="lambda repressor-like DNA-binding domains"/>
    <property type="match status" value="1"/>
</dbReference>
<keyword evidence="4" id="KW-1185">Reference proteome</keyword>
<dbReference type="CDD" id="cd00093">
    <property type="entry name" value="HTH_XRE"/>
    <property type="match status" value="1"/>
</dbReference>
<gene>
    <name evidence="3" type="ORF">GCM10023081_12380</name>
</gene>
<evidence type="ECO:0000313" key="3">
    <source>
        <dbReference type="EMBL" id="GAA3675494.1"/>
    </source>
</evidence>
<dbReference type="Pfam" id="PF17765">
    <property type="entry name" value="MLTR_LBD"/>
    <property type="match status" value="1"/>
</dbReference>
<evidence type="ECO:0000313" key="4">
    <source>
        <dbReference type="Proteomes" id="UP001500752"/>
    </source>
</evidence>
<name>A0ABP7C0C6_9MICC</name>
<dbReference type="InterPro" id="IPR041413">
    <property type="entry name" value="MLTR_LBD"/>
</dbReference>
<dbReference type="Gene3D" id="3.30.450.180">
    <property type="match status" value="1"/>
</dbReference>
<feature type="domain" description="HTH cro/C1-type" evidence="2">
    <location>
        <begin position="30"/>
        <end position="83"/>
    </location>
</feature>
<dbReference type="SMART" id="SM00530">
    <property type="entry name" value="HTH_XRE"/>
    <property type="match status" value="1"/>
</dbReference>
<proteinExistence type="predicted"/>
<dbReference type="PANTHER" id="PTHR35010">
    <property type="entry name" value="BLL4672 PROTEIN-RELATED"/>
    <property type="match status" value="1"/>
</dbReference>